<comment type="caution">
    <text evidence="2">The sequence shown here is derived from an EMBL/GenBank/DDBJ whole genome shotgun (WGS) entry which is preliminary data.</text>
</comment>
<reference evidence="2 3" key="1">
    <citation type="submission" date="2019-08" db="EMBL/GenBank/DDBJ databases">
        <title>The genome of the soybean aphid Biotype 1, its phylome, world population structure and adaptation to the North American continent.</title>
        <authorList>
            <person name="Giordano R."/>
            <person name="Donthu R.K."/>
            <person name="Hernandez A.G."/>
            <person name="Wright C.L."/>
            <person name="Zimin A.V."/>
        </authorList>
    </citation>
    <scope>NUCLEOTIDE SEQUENCE [LARGE SCALE GENOMIC DNA]</scope>
    <source>
        <tissue evidence="2">Whole aphids</tissue>
    </source>
</reference>
<feature type="domain" description="DUF4806" evidence="1">
    <location>
        <begin position="257"/>
        <end position="331"/>
    </location>
</feature>
<sequence>MDNSYSKQWVVGYFANENKYSVVPVKWIIFYGNVCFCKWPNKGNVTSLIFKLCEPENDWPTYSISIVSEYFDDYTDAVSKERELFASASKSEKTPHRTSITKKKRKIVIDKNIDSDESDDCLPLTPFKISKTNSNIISCSLNTAARQYNTVQEPSPGNSTSNLMSLGNLSQISQYDNTSFTNSTTTYTTLSPLEVNNIDISSGSTNENNTNKKLLELQMLTLEILKRIDAKLELLEMKMHSGKPLNNLYDEAFLSLFPFKTIESINNAEERLKAEKKFERQLSYYINQIGGTCVKNFVKRVFTKLFTNKLATKFSWTGFRQNQALQNLKIVNIIKDTAINTFQTKESDFENHVKDWFRHALQRLKREEEKIKV</sequence>
<name>A0A6G0U6A7_APHGL</name>
<dbReference type="Pfam" id="PF16064">
    <property type="entry name" value="DUF4806"/>
    <property type="match status" value="1"/>
</dbReference>
<dbReference type="EMBL" id="VYZN01000002">
    <property type="protein sequence ID" value="KAE9544310.1"/>
    <property type="molecule type" value="Genomic_DNA"/>
</dbReference>
<evidence type="ECO:0000313" key="3">
    <source>
        <dbReference type="Proteomes" id="UP000475862"/>
    </source>
</evidence>
<evidence type="ECO:0000259" key="1">
    <source>
        <dbReference type="Pfam" id="PF16064"/>
    </source>
</evidence>
<dbReference type="AlphaFoldDB" id="A0A6G0U6A7"/>
<dbReference type="OrthoDB" id="6581726at2759"/>
<keyword evidence="3" id="KW-1185">Reference proteome</keyword>
<gene>
    <name evidence="2" type="ORF">AGLY_001489</name>
</gene>
<proteinExistence type="predicted"/>
<dbReference type="Proteomes" id="UP000475862">
    <property type="component" value="Unassembled WGS sequence"/>
</dbReference>
<accession>A0A6G0U6A7</accession>
<dbReference type="PANTHER" id="PTHR34153">
    <property type="entry name" value="SI:CH211-262H13.3-RELATED-RELATED"/>
    <property type="match status" value="1"/>
</dbReference>
<dbReference type="InterPro" id="IPR032071">
    <property type="entry name" value="DUF4806"/>
</dbReference>
<evidence type="ECO:0000313" key="2">
    <source>
        <dbReference type="EMBL" id="KAE9544310.1"/>
    </source>
</evidence>
<protein>
    <recommendedName>
        <fullName evidence="1">DUF4806 domain-containing protein</fullName>
    </recommendedName>
</protein>
<dbReference type="PANTHER" id="PTHR34153:SF2">
    <property type="entry name" value="SI:CH211-262H13.3-RELATED"/>
    <property type="match status" value="1"/>
</dbReference>
<organism evidence="2 3">
    <name type="scientific">Aphis glycines</name>
    <name type="common">Soybean aphid</name>
    <dbReference type="NCBI Taxonomy" id="307491"/>
    <lineage>
        <taxon>Eukaryota</taxon>
        <taxon>Metazoa</taxon>
        <taxon>Ecdysozoa</taxon>
        <taxon>Arthropoda</taxon>
        <taxon>Hexapoda</taxon>
        <taxon>Insecta</taxon>
        <taxon>Pterygota</taxon>
        <taxon>Neoptera</taxon>
        <taxon>Paraneoptera</taxon>
        <taxon>Hemiptera</taxon>
        <taxon>Sternorrhyncha</taxon>
        <taxon>Aphidomorpha</taxon>
        <taxon>Aphidoidea</taxon>
        <taxon>Aphididae</taxon>
        <taxon>Aphidini</taxon>
        <taxon>Aphis</taxon>
        <taxon>Aphis</taxon>
    </lineage>
</organism>